<protein>
    <submittedName>
        <fullName evidence="1">Uncharacterized protein</fullName>
    </submittedName>
</protein>
<dbReference type="InParanoid" id="A2FCK9"/>
<dbReference type="AlphaFoldDB" id="A2FCK9"/>
<dbReference type="KEGG" id="tva:4755150"/>
<dbReference type="VEuPathDB" id="TrichDB:TVAGG3_0801370"/>
<proteinExistence type="predicted"/>
<dbReference type="VEuPathDB" id="TrichDB:TVAG_499050"/>
<dbReference type="Proteomes" id="UP000001542">
    <property type="component" value="Unassembled WGS sequence"/>
</dbReference>
<evidence type="ECO:0000313" key="1">
    <source>
        <dbReference type="EMBL" id="EAX97368.1"/>
    </source>
</evidence>
<keyword evidence="2" id="KW-1185">Reference proteome</keyword>
<gene>
    <name evidence="1" type="ORF">TVAG_499050</name>
</gene>
<dbReference type="RefSeq" id="XP_001310298.1">
    <property type="nucleotide sequence ID" value="XM_001310297.1"/>
</dbReference>
<sequence>MDEIQVIKESFFANHPNWTAIDLRSKKDGKWLTFYNAKTNKKYNGPRYKQLKTARRQLYVHKKYEEKKEPAPPTIYDIKINDNYTSLPCRPLCPYLLKQNDPRESPAIDLPDLSEYSYKKFKGHPPLTTRHRYSTHLFNRLRQEEIIQNLPKFNPHPPVKRELPKTPSLFERSIQGDPYEYKWNDDTIKMAREISTAINPRRKFKSP</sequence>
<evidence type="ECO:0000313" key="2">
    <source>
        <dbReference type="Proteomes" id="UP000001542"/>
    </source>
</evidence>
<reference evidence="1" key="1">
    <citation type="submission" date="2006-10" db="EMBL/GenBank/DDBJ databases">
        <authorList>
            <person name="Amadeo P."/>
            <person name="Zhao Q."/>
            <person name="Wortman J."/>
            <person name="Fraser-Liggett C."/>
            <person name="Carlton J."/>
        </authorList>
    </citation>
    <scope>NUCLEOTIDE SEQUENCE</scope>
    <source>
        <strain evidence="1">G3</strain>
    </source>
</reference>
<dbReference type="EMBL" id="DS113718">
    <property type="protein sequence ID" value="EAX97368.1"/>
    <property type="molecule type" value="Genomic_DNA"/>
</dbReference>
<name>A2FCK9_TRIV3</name>
<organism evidence="1 2">
    <name type="scientific">Trichomonas vaginalis (strain ATCC PRA-98 / G3)</name>
    <dbReference type="NCBI Taxonomy" id="412133"/>
    <lineage>
        <taxon>Eukaryota</taxon>
        <taxon>Metamonada</taxon>
        <taxon>Parabasalia</taxon>
        <taxon>Trichomonadida</taxon>
        <taxon>Trichomonadidae</taxon>
        <taxon>Trichomonas</taxon>
    </lineage>
</organism>
<accession>A2FCK9</accession>
<reference evidence="1" key="2">
    <citation type="journal article" date="2007" name="Science">
        <title>Draft genome sequence of the sexually transmitted pathogen Trichomonas vaginalis.</title>
        <authorList>
            <person name="Carlton J.M."/>
            <person name="Hirt R.P."/>
            <person name="Silva J.C."/>
            <person name="Delcher A.L."/>
            <person name="Schatz M."/>
            <person name="Zhao Q."/>
            <person name="Wortman J.R."/>
            <person name="Bidwell S.L."/>
            <person name="Alsmark U.C.M."/>
            <person name="Besteiro S."/>
            <person name="Sicheritz-Ponten T."/>
            <person name="Noel C.J."/>
            <person name="Dacks J.B."/>
            <person name="Foster P.G."/>
            <person name="Simillion C."/>
            <person name="Van de Peer Y."/>
            <person name="Miranda-Saavedra D."/>
            <person name="Barton G.J."/>
            <person name="Westrop G.D."/>
            <person name="Mueller S."/>
            <person name="Dessi D."/>
            <person name="Fiori P.L."/>
            <person name="Ren Q."/>
            <person name="Paulsen I."/>
            <person name="Zhang H."/>
            <person name="Bastida-Corcuera F.D."/>
            <person name="Simoes-Barbosa A."/>
            <person name="Brown M.T."/>
            <person name="Hayes R.D."/>
            <person name="Mukherjee M."/>
            <person name="Okumura C.Y."/>
            <person name="Schneider R."/>
            <person name="Smith A.J."/>
            <person name="Vanacova S."/>
            <person name="Villalvazo M."/>
            <person name="Haas B.J."/>
            <person name="Pertea M."/>
            <person name="Feldblyum T.V."/>
            <person name="Utterback T.R."/>
            <person name="Shu C.L."/>
            <person name="Osoegawa K."/>
            <person name="de Jong P.J."/>
            <person name="Hrdy I."/>
            <person name="Horvathova L."/>
            <person name="Zubacova Z."/>
            <person name="Dolezal P."/>
            <person name="Malik S.B."/>
            <person name="Logsdon J.M. Jr."/>
            <person name="Henze K."/>
            <person name="Gupta A."/>
            <person name="Wang C.C."/>
            <person name="Dunne R.L."/>
            <person name="Upcroft J.A."/>
            <person name="Upcroft P."/>
            <person name="White O."/>
            <person name="Salzberg S.L."/>
            <person name="Tang P."/>
            <person name="Chiu C.-H."/>
            <person name="Lee Y.-S."/>
            <person name="Embley T.M."/>
            <person name="Coombs G.H."/>
            <person name="Mottram J.C."/>
            <person name="Tachezy J."/>
            <person name="Fraser-Liggett C.M."/>
            <person name="Johnson P.J."/>
        </authorList>
    </citation>
    <scope>NUCLEOTIDE SEQUENCE [LARGE SCALE GENOMIC DNA]</scope>
    <source>
        <strain evidence="1">G3</strain>
    </source>
</reference>